<feature type="transmembrane region" description="Helical" evidence="6">
    <location>
        <begin position="12"/>
        <end position="33"/>
    </location>
</feature>
<comment type="similarity">
    <text evidence="2">Belongs to the plant self-incompatibility (S1) protein family.</text>
</comment>
<evidence type="ECO:0000256" key="1">
    <source>
        <dbReference type="ARBA" id="ARBA00004613"/>
    </source>
</evidence>
<evidence type="ECO:0000256" key="3">
    <source>
        <dbReference type="ARBA" id="ARBA00022471"/>
    </source>
</evidence>
<keyword evidence="6" id="KW-1133">Transmembrane helix</keyword>
<keyword evidence="4" id="KW-0964">Secreted</keyword>
<reference evidence="7" key="1">
    <citation type="submission" date="2024-03" db="EMBL/GenBank/DDBJ databases">
        <title>WGS assembly of Saponaria officinalis var. Norfolk2.</title>
        <authorList>
            <person name="Jenkins J."/>
            <person name="Shu S."/>
            <person name="Grimwood J."/>
            <person name="Barry K."/>
            <person name="Goodstein D."/>
            <person name="Schmutz J."/>
            <person name="Leebens-Mack J."/>
            <person name="Osbourn A."/>
        </authorList>
    </citation>
    <scope>NUCLEOTIDE SEQUENCE [LARGE SCALE GENOMIC DNA]</scope>
    <source>
        <strain evidence="7">JIC</strain>
    </source>
</reference>
<dbReference type="InterPro" id="IPR010264">
    <property type="entry name" value="Self-incomp_S1"/>
</dbReference>
<dbReference type="AlphaFoldDB" id="A0AAW1M690"/>
<dbReference type="Proteomes" id="UP001443914">
    <property type="component" value="Unassembled WGS sequence"/>
</dbReference>
<proteinExistence type="inferred from homology"/>
<evidence type="ECO:0000256" key="6">
    <source>
        <dbReference type="SAM" id="Phobius"/>
    </source>
</evidence>
<name>A0AAW1M690_SAPOF</name>
<accession>A0AAW1M690</accession>
<evidence type="ECO:0008006" key="9">
    <source>
        <dbReference type="Google" id="ProtNLM"/>
    </source>
</evidence>
<evidence type="ECO:0000256" key="4">
    <source>
        <dbReference type="ARBA" id="ARBA00022525"/>
    </source>
</evidence>
<evidence type="ECO:0000256" key="5">
    <source>
        <dbReference type="ARBA" id="ARBA00022729"/>
    </source>
</evidence>
<keyword evidence="8" id="KW-1185">Reference proteome</keyword>
<evidence type="ECO:0000313" key="7">
    <source>
        <dbReference type="EMBL" id="KAK9741167.1"/>
    </source>
</evidence>
<evidence type="ECO:0000313" key="8">
    <source>
        <dbReference type="Proteomes" id="UP001443914"/>
    </source>
</evidence>
<dbReference type="GO" id="GO:0005576">
    <property type="term" value="C:extracellular region"/>
    <property type="evidence" value="ECO:0007669"/>
    <property type="project" value="UniProtKB-SubCell"/>
</dbReference>
<keyword evidence="6" id="KW-0812">Transmembrane</keyword>
<organism evidence="7 8">
    <name type="scientific">Saponaria officinalis</name>
    <name type="common">Common soapwort</name>
    <name type="synonym">Lychnis saponaria</name>
    <dbReference type="NCBI Taxonomy" id="3572"/>
    <lineage>
        <taxon>Eukaryota</taxon>
        <taxon>Viridiplantae</taxon>
        <taxon>Streptophyta</taxon>
        <taxon>Embryophyta</taxon>
        <taxon>Tracheophyta</taxon>
        <taxon>Spermatophyta</taxon>
        <taxon>Magnoliopsida</taxon>
        <taxon>eudicotyledons</taxon>
        <taxon>Gunneridae</taxon>
        <taxon>Pentapetalae</taxon>
        <taxon>Caryophyllales</taxon>
        <taxon>Caryophyllaceae</taxon>
        <taxon>Caryophylleae</taxon>
        <taxon>Saponaria</taxon>
    </lineage>
</organism>
<dbReference type="Pfam" id="PF05938">
    <property type="entry name" value="Self-incomp_S1"/>
    <property type="match status" value="1"/>
</dbReference>
<protein>
    <recommendedName>
        <fullName evidence="9">S-protein homolog</fullName>
    </recommendedName>
</protein>
<keyword evidence="5" id="KW-0732">Signal</keyword>
<gene>
    <name evidence="7" type="ORF">RND81_03G086600</name>
</gene>
<evidence type="ECO:0000256" key="2">
    <source>
        <dbReference type="ARBA" id="ARBA00005581"/>
    </source>
</evidence>
<comment type="subcellular location">
    <subcellularLocation>
        <location evidence="1">Secreted</location>
    </subcellularLocation>
</comment>
<comment type="caution">
    <text evidence="7">The sequence shown here is derived from an EMBL/GenBank/DDBJ whole genome shotgun (WGS) entry which is preliminary data.</text>
</comment>
<sequence>MGYYHHLPSFNYIFIRILIITTIYTIDHMARLVDGKKHFYLKNEIWRKTPVIYRCQSGRSDTGVNELKSGQTLDYSFETYFLEPALYFCHFYFERKDRVLDVYAVDMEDGCSLDRFRDRCINHHIEWVIREDGFYSHCVYFRNDEYCSKPPPTPEPTPLRKWYNW</sequence>
<dbReference type="GO" id="GO:0060320">
    <property type="term" value="P:rejection of self pollen"/>
    <property type="evidence" value="ECO:0007669"/>
    <property type="project" value="UniProtKB-KW"/>
</dbReference>
<keyword evidence="3" id="KW-0713">Self-incompatibility</keyword>
<keyword evidence="6" id="KW-0472">Membrane</keyword>
<dbReference type="EMBL" id="JBDFQZ010000003">
    <property type="protein sequence ID" value="KAK9741167.1"/>
    <property type="molecule type" value="Genomic_DNA"/>
</dbReference>